<evidence type="ECO:0000256" key="7">
    <source>
        <dbReference type="ARBA" id="ARBA00023136"/>
    </source>
</evidence>
<evidence type="ECO:0000256" key="2">
    <source>
        <dbReference type="ARBA" id="ARBA00010109"/>
    </source>
</evidence>
<comment type="subcellular location">
    <subcellularLocation>
        <location evidence="1 9">Membrane</location>
        <topology evidence="1 9">Single-pass type II membrane protein</topology>
    </subcellularLocation>
</comment>
<dbReference type="OrthoDB" id="406981at2759"/>
<protein>
    <recommendedName>
        <fullName evidence="9">Heparan-sulfate 6-O-sulfotransferase</fullName>
        <ecNumber evidence="9">2.8.2.-</ecNumber>
    </recommendedName>
</protein>
<name>A0A3Q2Y0C1_HIPCM</name>
<dbReference type="GO" id="GO:0017095">
    <property type="term" value="F:heparan sulfate 6-sulfotransferase activity"/>
    <property type="evidence" value="ECO:0007669"/>
    <property type="project" value="RHEA"/>
</dbReference>
<dbReference type="EC" id="2.8.2.-" evidence="9"/>
<dbReference type="GeneTree" id="ENSGT00950000183071"/>
<comment type="catalytic activity">
    <reaction evidence="9">
        <text>alpha-D-glucosaminyl-[heparan sulfate](n) + 3'-phosphoadenylyl sulfate = 6-sulfo-alpha-D-glucosaminyl-[heparan sulfate](n) + adenosine 3',5'-bisphosphate + H(+)</text>
        <dbReference type="Rhea" id="RHEA:56604"/>
        <dbReference type="Rhea" id="RHEA-COMP:9830"/>
        <dbReference type="Rhea" id="RHEA-COMP:14621"/>
        <dbReference type="ChEBI" id="CHEBI:15378"/>
        <dbReference type="ChEBI" id="CHEBI:58339"/>
        <dbReference type="ChEBI" id="CHEBI:58343"/>
        <dbReference type="ChEBI" id="CHEBI:58388"/>
        <dbReference type="ChEBI" id="CHEBI:140604"/>
    </reaction>
</comment>
<feature type="transmembrane region" description="Helical" evidence="9">
    <location>
        <begin position="95"/>
        <end position="113"/>
    </location>
</feature>
<keyword evidence="5 9" id="KW-0735">Signal-anchor</keyword>
<evidence type="ECO:0000256" key="5">
    <source>
        <dbReference type="ARBA" id="ARBA00022968"/>
    </source>
</evidence>
<dbReference type="AlphaFoldDB" id="A0A3Q2Y0C1"/>
<evidence type="ECO:0000256" key="9">
    <source>
        <dbReference type="RuleBase" id="RU364122"/>
    </source>
</evidence>
<dbReference type="RefSeq" id="XP_019723963.1">
    <property type="nucleotide sequence ID" value="XM_019868404.1"/>
</dbReference>
<dbReference type="FunFam" id="3.40.50.300:FF:000347">
    <property type="entry name" value="Heparan-sulfate 6-O-sulfotransferase"/>
    <property type="match status" value="1"/>
</dbReference>
<evidence type="ECO:0000313" key="11">
    <source>
        <dbReference type="Proteomes" id="UP000264820"/>
    </source>
</evidence>
<sequence length="504" mass="58271">MQVSTSVLFARERDALELRAFCSQRNGVNFGARSCHDSGRPSGGIAHLPFGLELTGPPCPSRSGATPCKERGRRIASRLCPRTEPSTMEDKFNRLIFIPIAAVLCFMIGYQYVCPAESKTCYFRREESVLFEQYSSLSPEQQLDEDLPDKTAFTLNFTERDLDRHVDFDIRGDDVMVFLHIQKTGGTTFGRHLVKNIQLEQPCECTPGQRKCTCHRPGKSESWLFSRFSTGWSCGLHADWTELTSCVPVVMNKRDKKSSRKRKRNFYYITMLRDPVSRFLSEWKHVQRGATWKTALHMCDGRPPTQDELPACYSGEDWTGVTLADFMDCPSNLANNRQVRMLADLSLVGCYNMSSMSELERGRVLLASAKANLRNMAFYGLTEYQRKTQHLFERTFNLRFIRPFTQINSTRAASVGINKKVQWRIEGLNALDVELYEYAKELFLQRYQYNRQKQRQGERLRRRQEKQRLHRTYLAQLLRLGGAEKEEEQVLATTEDYNSQVVQW</sequence>
<dbReference type="KEGG" id="hcq:109514937"/>
<accession>A0A3Q2Y0C1</accession>
<proteinExistence type="inferred from homology"/>
<reference evidence="10" key="2">
    <citation type="submission" date="2025-09" db="UniProtKB">
        <authorList>
            <consortium name="Ensembl"/>
        </authorList>
    </citation>
    <scope>IDENTIFICATION</scope>
</reference>
<dbReference type="InterPro" id="IPR005331">
    <property type="entry name" value="Sulfotransferase"/>
</dbReference>
<evidence type="ECO:0000256" key="3">
    <source>
        <dbReference type="ARBA" id="ARBA00022679"/>
    </source>
</evidence>
<keyword evidence="4 9" id="KW-0812">Transmembrane</keyword>
<evidence type="ECO:0000256" key="4">
    <source>
        <dbReference type="ARBA" id="ARBA00022692"/>
    </source>
</evidence>
<organism evidence="10 11">
    <name type="scientific">Hippocampus comes</name>
    <name type="common">Tiger tail seahorse</name>
    <dbReference type="NCBI Taxonomy" id="109280"/>
    <lineage>
        <taxon>Eukaryota</taxon>
        <taxon>Metazoa</taxon>
        <taxon>Chordata</taxon>
        <taxon>Craniata</taxon>
        <taxon>Vertebrata</taxon>
        <taxon>Euteleostomi</taxon>
        <taxon>Actinopterygii</taxon>
        <taxon>Neopterygii</taxon>
        <taxon>Teleostei</taxon>
        <taxon>Neoteleostei</taxon>
        <taxon>Acanthomorphata</taxon>
        <taxon>Syngnathiaria</taxon>
        <taxon>Syngnathiformes</taxon>
        <taxon>Syngnathoidei</taxon>
        <taxon>Syngnathidae</taxon>
        <taxon>Hippocampus</taxon>
    </lineage>
</organism>
<keyword evidence="7 9" id="KW-0472">Membrane</keyword>
<dbReference type="SUPFAM" id="SSF52540">
    <property type="entry name" value="P-loop containing nucleoside triphosphate hydrolases"/>
    <property type="match status" value="1"/>
</dbReference>
<comment type="similarity">
    <text evidence="2 9">Belongs to the sulfotransferase 6 family.</text>
</comment>
<evidence type="ECO:0000256" key="1">
    <source>
        <dbReference type="ARBA" id="ARBA00004606"/>
    </source>
</evidence>
<dbReference type="Gene3D" id="3.40.50.300">
    <property type="entry name" value="P-loop containing nucleotide triphosphate hydrolases"/>
    <property type="match status" value="1"/>
</dbReference>
<dbReference type="STRING" id="109280.ENSHCOP00000010232"/>
<dbReference type="GeneID" id="109514937"/>
<dbReference type="Ensembl" id="ENSHCOT00000026110.1">
    <property type="protein sequence ID" value="ENSHCOP00000010232.1"/>
    <property type="gene ID" value="ENSHCOG00000012801.1"/>
</dbReference>
<reference evidence="10" key="1">
    <citation type="submission" date="2025-08" db="UniProtKB">
        <authorList>
            <consortium name="Ensembl"/>
        </authorList>
    </citation>
    <scope>IDENTIFICATION</scope>
</reference>
<dbReference type="Proteomes" id="UP000264820">
    <property type="component" value="Unplaced"/>
</dbReference>
<evidence type="ECO:0000256" key="8">
    <source>
        <dbReference type="ARBA" id="ARBA00023180"/>
    </source>
</evidence>
<evidence type="ECO:0000313" key="10">
    <source>
        <dbReference type="Ensembl" id="ENSHCOP00000010232.1"/>
    </source>
</evidence>
<comment type="function">
    <text evidence="9">6-O-sulfation enzyme which catalyzes the transfer of sulfate from 3'-phosphoadenosine 5'-phosphosulfate (PAPS) to position 6 of the N-sulfoglucosamine residue (GlcNS) of heparan sulfate.</text>
</comment>
<evidence type="ECO:0000256" key="6">
    <source>
        <dbReference type="ARBA" id="ARBA00022989"/>
    </source>
</evidence>
<keyword evidence="6 9" id="KW-1133">Transmembrane helix</keyword>
<keyword evidence="3 9" id="KW-0808">Transferase</keyword>
<dbReference type="OMA" id="CDCMAGQ"/>
<dbReference type="Pfam" id="PF03567">
    <property type="entry name" value="Sulfotransfer_2"/>
    <property type="match status" value="1"/>
</dbReference>
<dbReference type="PANTHER" id="PTHR12812:SF3">
    <property type="entry name" value="HEPARAN-SULFATE 6-O-SULFOTRANSFERASE 3"/>
    <property type="match status" value="1"/>
</dbReference>
<dbReference type="InterPro" id="IPR010635">
    <property type="entry name" value="Heparan_SO4-6-sulfoTrfase"/>
</dbReference>
<keyword evidence="11" id="KW-1185">Reference proteome</keyword>
<dbReference type="PANTHER" id="PTHR12812">
    <property type="entry name" value="HEPARAN SULFATE 6-O-SULFOTRANSFERASE 3"/>
    <property type="match status" value="1"/>
</dbReference>
<dbReference type="GO" id="GO:0016020">
    <property type="term" value="C:membrane"/>
    <property type="evidence" value="ECO:0007669"/>
    <property type="project" value="UniProtKB-SubCell"/>
</dbReference>
<keyword evidence="8" id="KW-0325">Glycoprotein</keyword>
<dbReference type="InterPro" id="IPR027417">
    <property type="entry name" value="P-loop_NTPase"/>
</dbReference>